<keyword evidence="3" id="KW-1185">Reference proteome</keyword>
<dbReference type="RefSeq" id="WP_067587282.1">
    <property type="nucleotide sequence ID" value="NZ_JABMCZ010000005.1"/>
</dbReference>
<dbReference type="PANTHER" id="PTHR35908:SF1">
    <property type="entry name" value="CONSERVED PROTEIN"/>
    <property type="match status" value="1"/>
</dbReference>
<name>A0A164P3X8_9NOCA</name>
<dbReference type="SUPFAM" id="SSF54593">
    <property type="entry name" value="Glyoxalase/Bleomycin resistance protein/Dihydroxybiphenyl dioxygenase"/>
    <property type="match status" value="1"/>
</dbReference>
<dbReference type="Pfam" id="PF18029">
    <property type="entry name" value="Glyoxalase_6"/>
    <property type="match status" value="2"/>
</dbReference>
<dbReference type="InterPro" id="IPR029068">
    <property type="entry name" value="Glyas_Bleomycin-R_OHBP_Dase"/>
</dbReference>
<dbReference type="STRING" id="455432.AWN90_24185"/>
<protein>
    <recommendedName>
        <fullName evidence="1">Glyoxalase-like domain-containing protein</fullName>
    </recommendedName>
</protein>
<gene>
    <name evidence="2" type="ORF">AWN90_24185</name>
</gene>
<dbReference type="EMBL" id="LWGR01000004">
    <property type="protein sequence ID" value="KZM75086.1"/>
    <property type="molecule type" value="Genomic_DNA"/>
</dbReference>
<dbReference type="Gene3D" id="3.10.180.10">
    <property type="entry name" value="2,3-Dihydroxybiphenyl 1,2-Dioxygenase, domain 1"/>
    <property type="match status" value="2"/>
</dbReference>
<dbReference type="Proteomes" id="UP000076512">
    <property type="component" value="Unassembled WGS sequence"/>
</dbReference>
<evidence type="ECO:0000313" key="2">
    <source>
        <dbReference type="EMBL" id="KZM75086.1"/>
    </source>
</evidence>
<dbReference type="OrthoDB" id="3286168at2"/>
<feature type="domain" description="Glyoxalase-like" evidence="1">
    <location>
        <begin position="9"/>
        <end position="108"/>
    </location>
</feature>
<organism evidence="2 3">
    <name type="scientific">Nocardia terpenica</name>
    <dbReference type="NCBI Taxonomy" id="455432"/>
    <lineage>
        <taxon>Bacteria</taxon>
        <taxon>Bacillati</taxon>
        <taxon>Actinomycetota</taxon>
        <taxon>Actinomycetes</taxon>
        <taxon>Mycobacteriales</taxon>
        <taxon>Nocardiaceae</taxon>
        <taxon>Nocardia</taxon>
    </lineage>
</organism>
<dbReference type="InterPro" id="IPR041581">
    <property type="entry name" value="Glyoxalase_6"/>
</dbReference>
<reference evidence="2 3" key="1">
    <citation type="submission" date="2016-04" db="EMBL/GenBank/DDBJ databases">
        <authorList>
            <person name="Evans L.H."/>
            <person name="Alamgir A."/>
            <person name="Owens N."/>
            <person name="Weber N.D."/>
            <person name="Virtaneva K."/>
            <person name="Barbian K."/>
            <person name="Babar A."/>
            <person name="Rosenke K."/>
        </authorList>
    </citation>
    <scope>NUCLEOTIDE SEQUENCE [LARGE SCALE GENOMIC DNA]</scope>
    <source>
        <strain evidence="2 3">IFM 0406</strain>
    </source>
</reference>
<comment type="caution">
    <text evidence="2">The sequence shown here is derived from an EMBL/GenBank/DDBJ whole genome shotgun (WGS) entry which is preliminary data.</text>
</comment>
<feature type="domain" description="Glyoxalase-like" evidence="1">
    <location>
        <begin position="131"/>
        <end position="234"/>
    </location>
</feature>
<proteinExistence type="predicted"/>
<sequence length="243" mass="26756">MIRWNWAFLDRPVDRFDEAFAFWATVTGSRPSERTGRNSEFAELIPAQGDSYLRAQAVGDAGGAHPDFDVDDLDAARARALALGATTLSDHDGWSAFRSPQGQAFCLTTEDGTRIPEPTVGPGGVRSRLDQICLDIGRDGYADEIRFWAELTSWQLQSATLAEFTRLVPPRRMPVRILLQRLDENRPAAAHVDMACSDREAVAAWHESLGARRISQGAHWTVMNDPAGGVYCLTGRDPDTGRA</sequence>
<evidence type="ECO:0000259" key="1">
    <source>
        <dbReference type="Pfam" id="PF18029"/>
    </source>
</evidence>
<dbReference type="AlphaFoldDB" id="A0A164P3X8"/>
<evidence type="ECO:0000313" key="3">
    <source>
        <dbReference type="Proteomes" id="UP000076512"/>
    </source>
</evidence>
<accession>A0A164P3X8</accession>
<dbReference type="PANTHER" id="PTHR35908">
    <property type="entry name" value="HYPOTHETICAL FUSION PROTEIN"/>
    <property type="match status" value="1"/>
</dbReference>